<keyword evidence="4 8" id="KW-0677">Repeat</keyword>
<evidence type="ECO:0000256" key="4">
    <source>
        <dbReference type="ARBA" id="ARBA00022737"/>
    </source>
</evidence>
<evidence type="ECO:0000256" key="8">
    <source>
        <dbReference type="HAMAP-Rule" id="MF_00461"/>
    </source>
</evidence>
<dbReference type="Pfam" id="PF13375">
    <property type="entry name" value="RnfC_N"/>
    <property type="match status" value="1"/>
</dbReference>
<evidence type="ECO:0000259" key="9">
    <source>
        <dbReference type="PROSITE" id="PS51379"/>
    </source>
</evidence>
<evidence type="ECO:0000256" key="1">
    <source>
        <dbReference type="ARBA" id="ARBA00022448"/>
    </source>
</evidence>
<dbReference type="InterPro" id="IPR037225">
    <property type="entry name" value="Nuo51_FMN-bd_sf"/>
</dbReference>
<evidence type="ECO:0000256" key="7">
    <source>
        <dbReference type="ARBA" id="ARBA00023014"/>
    </source>
</evidence>
<comment type="subunit">
    <text evidence="8">The complex is composed of six subunits: RnfA, RnfB, RnfC, RnfD, RnfE and RnfG.</text>
</comment>
<dbReference type="EMBL" id="JBHUPB010000015">
    <property type="protein sequence ID" value="MFD2970123.1"/>
    <property type="molecule type" value="Genomic_DNA"/>
</dbReference>
<feature type="binding site" evidence="8">
    <location>
        <position position="359"/>
    </location>
    <ligand>
        <name>[4Fe-4S] cluster</name>
        <dbReference type="ChEBI" id="CHEBI:49883"/>
        <label>2</label>
    </ligand>
</feature>
<dbReference type="InterPro" id="IPR017900">
    <property type="entry name" value="4Fe4S_Fe_S_CS"/>
</dbReference>
<evidence type="ECO:0000313" key="10">
    <source>
        <dbReference type="EMBL" id="MFD2970123.1"/>
    </source>
</evidence>
<keyword evidence="6 8" id="KW-0408">Iron</keyword>
<dbReference type="NCBIfam" id="NF003454">
    <property type="entry name" value="PRK05035.1"/>
    <property type="match status" value="1"/>
</dbReference>
<comment type="caution">
    <text evidence="10">The sequence shown here is derived from an EMBL/GenBank/DDBJ whole genome shotgun (WGS) entry which is preliminary data.</text>
</comment>
<keyword evidence="11" id="KW-1185">Reference proteome</keyword>
<keyword evidence="2 8" id="KW-0004">4Fe-4S</keyword>
<feature type="binding site" evidence="8">
    <location>
        <position position="355"/>
    </location>
    <ligand>
        <name>[4Fe-4S] cluster</name>
        <dbReference type="ChEBI" id="CHEBI:49883"/>
        <label>1</label>
    </ligand>
</feature>
<keyword evidence="3 8" id="KW-0479">Metal-binding</keyword>
<dbReference type="SUPFAM" id="SSF142019">
    <property type="entry name" value="Nqo1 FMN-binding domain-like"/>
    <property type="match status" value="1"/>
</dbReference>
<dbReference type="HAMAP" id="MF_00461">
    <property type="entry name" value="RsxC_RnfC"/>
    <property type="match status" value="1"/>
</dbReference>
<dbReference type="EC" id="7.-.-.-" evidence="8"/>
<dbReference type="InterPro" id="IPR017896">
    <property type="entry name" value="4Fe4S_Fe-S-bd"/>
</dbReference>
<feature type="binding site" evidence="8">
    <location>
        <position position="352"/>
    </location>
    <ligand>
        <name>[4Fe-4S] cluster</name>
        <dbReference type="ChEBI" id="CHEBI:49883"/>
        <label>1</label>
    </ligand>
</feature>
<comment type="cofactor">
    <cofactor evidence="8">
        <name>[4Fe-4S] cluster</name>
        <dbReference type="ChEBI" id="CHEBI:49883"/>
    </cofactor>
    <text evidence="8">Binds 2 [4Fe-4S] clusters per subunit.</text>
</comment>
<organism evidence="10 11">
    <name type="scientific">Sphingobacterium bambusae</name>
    <dbReference type="NCBI Taxonomy" id="662858"/>
    <lineage>
        <taxon>Bacteria</taxon>
        <taxon>Pseudomonadati</taxon>
        <taxon>Bacteroidota</taxon>
        <taxon>Sphingobacteriia</taxon>
        <taxon>Sphingobacteriales</taxon>
        <taxon>Sphingobacteriaceae</taxon>
        <taxon>Sphingobacterium</taxon>
    </lineage>
</organism>
<comment type="function">
    <text evidence="8">Part of a membrane-bound complex that couples electron transfer with translocation of ions across the membrane.</text>
</comment>
<dbReference type="InterPro" id="IPR010208">
    <property type="entry name" value="Ion_transpt_RnfC/RsxC"/>
</dbReference>
<keyword evidence="1 8" id="KW-0813">Transport</keyword>
<keyword evidence="7 8" id="KW-0411">Iron-sulfur</keyword>
<keyword evidence="8" id="KW-0472">Membrane</keyword>
<feature type="binding site" evidence="8">
    <location>
        <position position="349"/>
    </location>
    <ligand>
        <name>[4Fe-4S] cluster</name>
        <dbReference type="ChEBI" id="CHEBI:49883"/>
        <label>1</label>
    </ligand>
</feature>
<feature type="domain" description="4Fe-4S ferredoxin-type" evidence="9">
    <location>
        <begin position="379"/>
        <end position="408"/>
    </location>
</feature>
<dbReference type="Pfam" id="PF01512">
    <property type="entry name" value="Complex1_51K"/>
    <property type="match status" value="1"/>
</dbReference>
<evidence type="ECO:0000256" key="3">
    <source>
        <dbReference type="ARBA" id="ARBA00022723"/>
    </source>
</evidence>
<dbReference type="SUPFAM" id="SSF46548">
    <property type="entry name" value="alpha-helical ferredoxin"/>
    <property type="match status" value="1"/>
</dbReference>
<proteinExistence type="inferred from homology"/>
<evidence type="ECO:0000256" key="5">
    <source>
        <dbReference type="ARBA" id="ARBA00022982"/>
    </source>
</evidence>
<reference evidence="11" key="1">
    <citation type="journal article" date="2019" name="Int. J. Syst. Evol. Microbiol.">
        <title>The Global Catalogue of Microorganisms (GCM) 10K type strain sequencing project: providing services to taxonomists for standard genome sequencing and annotation.</title>
        <authorList>
            <consortium name="The Broad Institute Genomics Platform"/>
            <consortium name="The Broad Institute Genome Sequencing Center for Infectious Disease"/>
            <person name="Wu L."/>
            <person name="Ma J."/>
        </authorList>
    </citation>
    <scope>NUCLEOTIDE SEQUENCE [LARGE SCALE GENOMIC DNA]</scope>
    <source>
        <strain evidence="11">KCTC 22814</strain>
    </source>
</reference>
<accession>A0ABW6BNA0</accession>
<evidence type="ECO:0000313" key="11">
    <source>
        <dbReference type="Proteomes" id="UP001597525"/>
    </source>
</evidence>
<name>A0ABW6BNA0_9SPHI</name>
<feature type="domain" description="4Fe-4S ferredoxin-type" evidence="9">
    <location>
        <begin position="338"/>
        <end position="369"/>
    </location>
</feature>
<sequence>MLLIPSLKKKTKHQDILSLPDPPLFYLPLGSYAGDMQVQVAEGQQVQMYQQLAASTGPMSAKVHAPVSGTIVGITEISGDRFLTLKNDFRYTAQQLSPPDVDGMGSAEFLAILAEAAVEGSGGARFPTHLKYNIAPGTLDTLIVNGAECEPYLSADYLLMKTACDNLMRVLQLVQRVLASRKIVFAIERQHRELEKLLLQAAKAFSLTVSVTLLPNAYPQGGELQVIKSVTGLEIAKGTIPAKHGLLVSNVGTLWAMHDAFFDGKPYTERIVTLSGNRSKTLGNYLVKIGTPVGHLLVETGNAWDSDRHSVIIGGPMMGRAAQSPLTPIHKGVGGVLLLEHTNPKAMNCIACGYCVDVCPQRLMPLEFVRHNQEGDLAQLKSYHLDDCIACGACAYACPSDVPLMYHIQSGKAKLQQERRNGQS</sequence>
<feature type="binding site" evidence="8">
    <location>
        <position position="398"/>
    </location>
    <ligand>
        <name>[4Fe-4S] cluster</name>
        <dbReference type="ChEBI" id="CHEBI:49883"/>
        <label>1</label>
    </ligand>
</feature>
<dbReference type="PANTHER" id="PTHR43034">
    <property type="entry name" value="ION-TRANSLOCATING OXIDOREDUCTASE COMPLEX SUBUNIT C"/>
    <property type="match status" value="1"/>
</dbReference>
<feature type="binding site" evidence="8">
    <location>
        <position position="388"/>
    </location>
    <ligand>
        <name>[4Fe-4S] cluster</name>
        <dbReference type="ChEBI" id="CHEBI:49883"/>
        <label>2</label>
    </ligand>
</feature>
<dbReference type="Proteomes" id="UP001597525">
    <property type="component" value="Unassembled WGS sequence"/>
</dbReference>
<feature type="binding site" evidence="8">
    <location>
        <position position="394"/>
    </location>
    <ligand>
        <name>[4Fe-4S] cluster</name>
        <dbReference type="ChEBI" id="CHEBI:49883"/>
        <label>2</label>
    </ligand>
</feature>
<protein>
    <recommendedName>
        <fullName evidence="8">Ion-translocating oxidoreductase complex subunit C</fullName>
        <ecNumber evidence="8">7.-.-.-</ecNumber>
    </recommendedName>
    <alternativeName>
        <fullName evidence="8">Rnf electron transport complex subunit C</fullName>
    </alternativeName>
</protein>
<dbReference type="NCBIfam" id="TIGR01945">
    <property type="entry name" value="rnfC"/>
    <property type="match status" value="1"/>
</dbReference>
<keyword evidence="8" id="KW-1278">Translocase</keyword>
<evidence type="ECO:0000256" key="6">
    <source>
        <dbReference type="ARBA" id="ARBA00023004"/>
    </source>
</evidence>
<dbReference type="Gene3D" id="3.40.50.11540">
    <property type="entry name" value="NADH-ubiquinone oxidoreductase 51kDa subunit"/>
    <property type="match status" value="1"/>
</dbReference>
<evidence type="ECO:0000256" key="2">
    <source>
        <dbReference type="ARBA" id="ARBA00022485"/>
    </source>
</evidence>
<dbReference type="PROSITE" id="PS51379">
    <property type="entry name" value="4FE4S_FER_2"/>
    <property type="match status" value="2"/>
</dbReference>
<keyword evidence="8" id="KW-1003">Cell membrane</keyword>
<comment type="similarity">
    <text evidence="8">Belongs to the 4Fe4S bacterial-type ferredoxin family. RnfC subfamily.</text>
</comment>
<dbReference type="RefSeq" id="WP_320183604.1">
    <property type="nucleotide sequence ID" value="NZ_CP138332.1"/>
</dbReference>
<feature type="binding site" evidence="8">
    <location>
        <position position="391"/>
    </location>
    <ligand>
        <name>[4Fe-4S] cluster</name>
        <dbReference type="ChEBI" id="CHEBI:49883"/>
        <label>2</label>
    </ligand>
</feature>
<dbReference type="InterPro" id="IPR011538">
    <property type="entry name" value="Nuo51_FMN-bd"/>
</dbReference>
<dbReference type="Gene3D" id="3.30.70.20">
    <property type="match status" value="1"/>
</dbReference>
<dbReference type="Pfam" id="PF12838">
    <property type="entry name" value="Fer4_7"/>
    <property type="match status" value="1"/>
</dbReference>
<dbReference type="PROSITE" id="PS00198">
    <property type="entry name" value="4FE4S_FER_1"/>
    <property type="match status" value="1"/>
</dbReference>
<gene>
    <name evidence="10" type="primary">rsxC</name>
    <name evidence="8" type="synonym">rnfC</name>
    <name evidence="10" type="ORF">ACFS7Y_22220</name>
</gene>
<dbReference type="InterPro" id="IPR026902">
    <property type="entry name" value="RnfC_N"/>
</dbReference>
<dbReference type="PANTHER" id="PTHR43034:SF2">
    <property type="entry name" value="ION-TRANSLOCATING OXIDOREDUCTASE COMPLEX SUBUNIT C"/>
    <property type="match status" value="1"/>
</dbReference>
<keyword evidence="5 8" id="KW-0249">Electron transport</keyword>
<comment type="subcellular location">
    <subcellularLocation>
        <location evidence="8">Cell membrane</location>
        <topology evidence="8">Peripheral membrane protein</topology>
    </subcellularLocation>
</comment>